<dbReference type="PANTHER" id="PTHR31760">
    <property type="entry name" value="S-ADENOSYL-L-METHIONINE-DEPENDENT METHYLTRANSFERASES SUPERFAMILY PROTEIN"/>
    <property type="match status" value="1"/>
</dbReference>
<evidence type="ECO:0000313" key="7">
    <source>
        <dbReference type="EMBL" id="MBJ6367840.1"/>
    </source>
</evidence>
<dbReference type="InterPro" id="IPR003682">
    <property type="entry name" value="rRNA_ssu_MeTfrase_G"/>
</dbReference>
<evidence type="ECO:0000256" key="1">
    <source>
        <dbReference type="ARBA" id="ARBA00022490"/>
    </source>
</evidence>
<protein>
    <recommendedName>
        <fullName evidence="6">Ribosomal RNA small subunit methyltransferase G</fullName>
        <ecNumber evidence="6">2.1.1.-</ecNumber>
    </recommendedName>
    <alternativeName>
        <fullName evidence="6">16S rRNA 7-methylguanosine methyltransferase</fullName>
        <shortName evidence="6">16S rRNA m7G methyltransferase</shortName>
    </alternativeName>
</protein>
<dbReference type="Pfam" id="PF02527">
    <property type="entry name" value="GidB"/>
    <property type="match status" value="1"/>
</dbReference>
<evidence type="ECO:0000256" key="4">
    <source>
        <dbReference type="ARBA" id="ARBA00022679"/>
    </source>
</evidence>
<evidence type="ECO:0000256" key="5">
    <source>
        <dbReference type="ARBA" id="ARBA00022691"/>
    </source>
</evidence>
<keyword evidence="8" id="KW-1185">Reference proteome</keyword>
<dbReference type="HAMAP" id="MF_00074">
    <property type="entry name" value="16SrRNA_methyltr_G"/>
    <property type="match status" value="1"/>
</dbReference>
<keyword evidence="5 6" id="KW-0949">S-adenosyl-L-methionine</keyword>
<keyword evidence="4 6" id="KW-0808">Transferase</keyword>
<dbReference type="GO" id="GO:0005829">
    <property type="term" value="C:cytosol"/>
    <property type="evidence" value="ECO:0007669"/>
    <property type="project" value="TreeGrafter"/>
</dbReference>
<evidence type="ECO:0000256" key="3">
    <source>
        <dbReference type="ARBA" id="ARBA00022603"/>
    </source>
</evidence>
<keyword evidence="3 6" id="KW-0489">Methyltransferase</keyword>
<dbReference type="InterPro" id="IPR029063">
    <property type="entry name" value="SAM-dependent_MTases_sf"/>
</dbReference>
<sequence length="209" mass="23597">MELILKYFTNLTDDQIAKFEKLESLYQDWNLKINVVSRKDIDELYLRHVLHSLGIAKVMGFSDGSKILDVGTGGGFPGIPLAILFPKCSFHLVDSIAKKLKVVDEVVGGLGLTNVKTTHSRVEAIDETYDFIISRAVAIMPTFVHWVKGKIAKPQKNDLKNGILYLKGGDLSEELKNYKTTTIYNLSDFFEEPFFETKKVVHLPLKYKG</sequence>
<accession>A0A8J7IVQ8</accession>
<organism evidence="7 8">
    <name type="scientific">Snuella sedimenti</name>
    <dbReference type="NCBI Taxonomy" id="2798802"/>
    <lineage>
        <taxon>Bacteria</taxon>
        <taxon>Pseudomonadati</taxon>
        <taxon>Bacteroidota</taxon>
        <taxon>Flavobacteriia</taxon>
        <taxon>Flavobacteriales</taxon>
        <taxon>Flavobacteriaceae</taxon>
        <taxon>Snuella</taxon>
    </lineage>
</organism>
<dbReference type="Gene3D" id="3.40.50.150">
    <property type="entry name" value="Vaccinia Virus protein VP39"/>
    <property type="match status" value="1"/>
</dbReference>
<evidence type="ECO:0000313" key="8">
    <source>
        <dbReference type="Proteomes" id="UP000610931"/>
    </source>
</evidence>
<dbReference type="EC" id="2.1.1.-" evidence="6"/>
<comment type="caution">
    <text evidence="7">The sequence shown here is derived from an EMBL/GenBank/DDBJ whole genome shotgun (WGS) entry which is preliminary data.</text>
</comment>
<dbReference type="GO" id="GO:0070043">
    <property type="term" value="F:rRNA (guanine-N7-)-methyltransferase activity"/>
    <property type="evidence" value="ECO:0007669"/>
    <property type="project" value="UniProtKB-UniRule"/>
</dbReference>
<feature type="binding site" evidence="6">
    <location>
        <position position="135"/>
    </location>
    <ligand>
        <name>S-adenosyl-L-methionine</name>
        <dbReference type="ChEBI" id="CHEBI:59789"/>
    </ligand>
</feature>
<evidence type="ECO:0000256" key="2">
    <source>
        <dbReference type="ARBA" id="ARBA00022552"/>
    </source>
</evidence>
<keyword evidence="2 6" id="KW-0698">rRNA processing</keyword>
<feature type="binding site" evidence="6">
    <location>
        <begin position="122"/>
        <end position="123"/>
    </location>
    <ligand>
        <name>S-adenosyl-L-methionine</name>
        <dbReference type="ChEBI" id="CHEBI:59789"/>
    </ligand>
</feature>
<feature type="binding site" evidence="6">
    <location>
        <position position="76"/>
    </location>
    <ligand>
        <name>S-adenosyl-L-methionine</name>
        <dbReference type="ChEBI" id="CHEBI:59789"/>
    </ligand>
</feature>
<keyword evidence="1 6" id="KW-0963">Cytoplasm</keyword>
<comment type="subcellular location">
    <subcellularLocation>
        <location evidence="6">Cytoplasm</location>
    </subcellularLocation>
</comment>
<dbReference type="SUPFAM" id="SSF53335">
    <property type="entry name" value="S-adenosyl-L-methionine-dependent methyltransferases"/>
    <property type="match status" value="1"/>
</dbReference>
<feature type="binding site" evidence="6">
    <location>
        <position position="71"/>
    </location>
    <ligand>
        <name>S-adenosyl-L-methionine</name>
        <dbReference type="ChEBI" id="CHEBI:59789"/>
    </ligand>
</feature>
<name>A0A8J7IVQ8_9FLAO</name>
<dbReference type="PIRSF" id="PIRSF003078">
    <property type="entry name" value="GidB"/>
    <property type="match status" value="1"/>
</dbReference>
<dbReference type="AlphaFoldDB" id="A0A8J7IVQ8"/>
<comment type="similarity">
    <text evidence="6">Belongs to the methyltransferase superfamily. RNA methyltransferase RsmG family.</text>
</comment>
<proteinExistence type="inferred from homology"/>
<reference evidence="7" key="1">
    <citation type="submission" date="2020-12" db="EMBL/GenBank/DDBJ databases">
        <title>Snuella sp. nov., isolated from sediment in Incheon.</title>
        <authorList>
            <person name="Kim W."/>
        </authorList>
    </citation>
    <scope>NUCLEOTIDE SEQUENCE</scope>
    <source>
        <strain evidence="7">CAU 1569</strain>
    </source>
</reference>
<dbReference type="CDD" id="cd02440">
    <property type="entry name" value="AdoMet_MTases"/>
    <property type="match status" value="1"/>
</dbReference>
<dbReference type="RefSeq" id="WP_199114607.1">
    <property type="nucleotide sequence ID" value="NZ_JAELVQ010000007.1"/>
</dbReference>
<comment type="caution">
    <text evidence="6">Lacks conserved residue(s) required for the propagation of feature annotation.</text>
</comment>
<gene>
    <name evidence="6 7" type="primary">rsmG</name>
    <name evidence="7" type="ORF">JF259_07050</name>
</gene>
<dbReference type="Proteomes" id="UP000610931">
    <property type="component" value="Unassembled WGS sequence"/>
</dbReference>
<evidence type="ECO:0000256" key="6">
    <source>
        <dbReference type="HAMAP-Rule" id="MF_00074"/>
    </source>
</evidence>
<dbReference type="NCBIfam" id="TIGR00138">
    <property type="entry name" value="rsmG_gidB"/>
    <property type="match status" value="1"/>
</dbReference>
<dbReference type="PANTHER" id="PTHR31760:SF0">
    <property type="entry name" value="S-ADENOSYL-L-METHIONINE-DEPENDENT METHYLTRANSFERASES SUPERFAMILY PROTEIN"/>
    <property type="match status" value="1"/>
</dbReference>
<comment type="function">
    <text evidence="6">Specifically methylates the N7 position of a guanine in 16S rRNA.</text>
</comment>
<dbReference type="EMBL" id="JAELVQ010000007">
    <property type="protein sequence ID" value="MBJ6367840.1"/>
    <property type="molecule type" value="Genomic_DNA"/>
</dbReference>